<dbReference type="GO" id="GO:0032259">
    <property type="term" value="P:methylation"/>
    <property type="evidence" value="ECO:0007669"/>
    <property type="project" value="UniProtKB-KW"/>
</dbReference>
<accession>A0A8K0NU87</accession>
<protein>
    <recommendedName>
        <fullName evidence="7">Hcy-binding domain-containing protein</fullName>
    </recommendedName>
</protein>
<evidence type="ECO:0000256" key="2">
    <source>
        <dbReference type="ARBA" id="ARBA00022679"/>
    </source>
</evidence>
<dbReference type="Pfam" id="PF02574">
    <property type="entry name" value="S-methyl_trans"/>
    <property type="match status" value="1"/>
</dbReference>
<dbReference type="PANTHER" id="PTHR46015:SF1">
    <property type="entry name" value="HOMOCYSTEINE S-METHYLTRANSFERASE-LIKE ISOFORM 1"/>
    <property type="match status" value="1"/>
</dbReference>
<dbReference type="PROSITE" id="PS50970">
    <property type="entry name" value="HCY"/>
    <property type="match status" value="1"/>
</dbReference>
<evidence type="ECO:0000256" key="5">
    <source>
        <dbReference type="ARBA" id="ARBA00034478"/>
    </source>
</evidence>
<evidence type="ECO:0000256" key="4">
    <source>
        <dbReference type="ARBA" id="ARBA00022833"/>
    </source>
</evidence>
<reference evidence="8" key="2">
    <citation type="submission" date="2017-10" db="EMBL/GenBank/DDBJ databases">
        <title>Ladona fulva Genome sequencing and assembly.</title>
        <authorList>
            <person name="Murali S."/>
            <person name="Richards S."/>
            <person name="Bandaranaike D."/>
            <person name="Bellair M."/>
            <person name="Blankenburg K."/>
            <person name="Chao H."/>
            <person name="Dinh H."/>
            <person name="Doddapaneni H."/>
            <person name="Dugan-Rocha S."/>
            <person name="Elkadiri S."/>
            <person name="Gnanaolivu R."/>
            <person name="Hernandez B."/>
            <person name="Skinner E."/>
            <person name="Javaid M."/>
            <person name="Lee S."/>
            <person name="Li M."/>
            <person name="Ming W."/>
            <person name="Munidasa M."/>
            <person name="Muniz J."/>
            <person name="Nguyen L."/>
            <person name="Hughes D."/>
            <person name="Osuji N."/>
            <person name="Pu L.-L."/>
            <person name="Puazo M."/>
            <person name="Qu C."/>
            <person name="Quiroz J."/>
            <person name="Raj R."/>
            <person name="Weissenberger G."/>
            <person name="Xin Y."/>
            <person name="Zou X."/>
            <person name="Han Y."/>
            <person name="Worley K."/>
            <person name="Muzny D."/>
            <person name="Gibbs R."/>
        </authorList>
    </citation>
    <scope>NUCLEOTIDE SEQUENCE</scope>
    <source>
        <strain evidence="8">Sampled in the wild</strain>
    </source>
</reference>
<feature type="binding site" evidence="6">
    <location>
        <position position="325"/>
    </location>
    <ligand>
        <name>Zn(2+)</name>
        <dbReference type="ChEBI" id="CHEBI:29105"/>
    </ligand>
</feature>
<evidence type="ECO:0000259" key="7">
    <source>
        <dbReference type="PROSITE" id="PS50970"/>
    </source>
</evidence>
<dbReference type="InterPro" id="IPR017226">
    <property type="entry name" value="BHMT-like"/>
</dbReference>
<dbReference type="GO" id="GO:0008898">
    <property type="term" value="F:S-adenosylmethionine-homocysteine S-methyltransferase activity"/>
    <property type="evidence" value="ECO:0007669"/>
    <property type="project" value="TreeGrafter"/>
</dbReference>
<comment type="caution">
    <text evidence="8">The sequence shown here is derived from an EMBL/GenBank/DDBJ whole genome shotgun (WGS) entry which is preliminary data.</text>
</comment>
<keyword evidence="2 6" id="KW-0808">Transferase</keyword>
<dbReference type="NCBIfam" id="NF007020">
    <property type="entry name" value="PRK09485.1"/>
    <property type="match status" value="1"/>
</dbReference>
<dbReference type="EMBL" id="KZ308124">
    <property type="protein sequence ID" value="KAG8222126.1"/>
    <property type="molecule type" value="Genomic_DNA"/>
</dbReference>
<dbReference type="GO" id="GO:0033528">
    <property type="term" value="P:S-methylmethionine cycle"/>
    <property type="evidence" value="ECO:0007669"/>
    <property type="project" value="TreeGrafter"/>
</dbReference>
<comment type="pathway">
    <text evidence="5">Amino-acid biosynthesis; L-methionine biosynthesis via de novo pathway.</text>
</comment>
<dbReference type="GO" id="GO:0009086">
    <property type="term" value="P:methionine biosynthetic process"/>
    <property type="evidence" value="ECO:0007669"/>
    <property type="project" value="InterPro"/>
</dbReference>
<keyword evidence="4 6" id="KW-0862">Zinc</keyword>
<evidence type="ECO:0000313" key="9">
    <source>
        <dbReference type="Proteomes" id="UP000792457"/>
    </source>
</evidence>
<dbReference type="InterPro" id="IPR003726">
    <property type="entry name" value="HCY_dom"/>
</dbReference>
<feature type="domain" description="Hcy-binding" evidence="7">
    <location>
        <begin position="12"/>
        <end position="340"/>
    </location>
</feature>
<dbReference type="InterPro" id="IPR036589">
    <property type="entry name" value="HCY_dom_sf"/>
</dbReference>
<dbReference type="GO" id="GO:0008270">
    <property type="term" value="F:zinc ion binding"/>
    <property type="evidence" value="ECO:0007669"/>
    <property type="project" value="InterPro"/>
</dbReference>
<dbReference type="UniPathway" id="UPA00051">
    <property type="reaction ID" value="UER00083"/>
</dbReference>
<gene>
    <name evidence="8" type="ORF">J437_LFUL002123</name>
</gene>
<dbReference type="SUPFAM" id="SSF82282">
    <property type="entry name" value="Homocysteine S-methyltransferase"/>
    <property type="match status" value="1"/>
</dbReference>
<keyword evidence="9" id="KW-1185">Reference proteome</keyword>
<evidence type="ECO:0000313" key="8">
    <source>
        <dbReference type="EMBL" id="KAG8222126.1"/>
    </source>
</evidence>
<dbReference type="AlphaFoldDB" id="A0A8K0NU87"/>
<dbReference type="OrthoDB" id="261426at2759"/>
<dbReference type="Gene3D" id="3.20.20.330">
    <property type="entry name" value="Homocysteine-binding-like domain"/>
    <property type="match status" value="1"/>
</dbReference>
<sequence>MNKVKPKLNKFPIMATEDDDHMVLLLDGSFASQLSLHVDCKVDGDPLWTARFLANDREAVVKTSLDFLRAGAEIISTNSYQASIDGFMKYLEVSEAEALNYIVDSVNCAKEAVNLYQEEIEKKITMSNGASEKSSVANKYPLIAGSVGPYGASLHDGSEYGGEYVETVSMEEMANWHRPRMKALVGAGVDLLAIETIPALEEAKALLQLLTKEFPYTMAWLSFSSQDGERTSHGDDILTVVEECCALGGKQLIAIGANCLSPKLASSFLVKMSSSPALSVPLIVYPNSGEIWDPEKGWLEGQQSEPMEDYVSKWLALGARYIGGCCRTTCKELEAIKREIDAWNQSQKKNHNAK</sequence>
<organism evidence="8 9">
    <name type="scientific">Ladona fulva</name>
    <name type="common">Scarce chaser dragonfly</name>
    <name type="synonym">Libellula fulva</name>
    <dbReference type="NCBI Taxonomy" id="123851"/>
    <lineage>
        <taxon>Eukaryota</taxon>
        <taxon>Metazoa</taxon>
        <taxon>Ecdysozoa</taxon>
        <taxon>Arthropoda</taxon>
        <taxon>Hexapoda</taxon>
        <taxon>Insecta</taxon>
        <taxon>Pterygota</taxon>
        <taxon>Palaeoptera</taxon>
        <taxon>Odonata</taxon>
        <taxon>Epiprocta</taxon>
        <taxon>Anisoptera</taxon>
        <taxon>Libelluloidea</taxon>
        <taxon>Libellulidae</taxon>
        <taxon>Ladona</taxon>
    </lineage>
</organism>
<dbReference type="InterPro" id="IPR051486">
    <property type="entry name" value="Hcy_S-methyltransferase"/>
</dbReference>
<dbReference type="PIRSF" id="PIRSF037505">
    <property type="entry name" value="Betaine_HMT"/>
    <property type="match status" value="1"/>
</dbReference>
<reference evidence="8" key="1">
    <citation type="submission" date="2013-04" db="EMBL/GenBank/DDBJ databases">
        <authorList>
            <person name="Qu J."/>
            <person name="Murali S.C."/>
            <person name="Bandaranaike D."/>
            <person name="Bellair M."/>
            <person name="Blankenburg K."/>
            <person name="Chao H."/>
            <person name="Dinh H."/>
            <person name="Doddapaneni H."/>
            <person name="Downs B."/>
            <person name="Dugan-Rocha S."/>
            <person name="Elkadiri S."/>
            <person name="Gnanaolivu R.D."/>
            <person name="Hernandez B."/>
            <person name="Javaid M."/>
            <person name="Jayaseelan J.C."/>
            <person name="Lee S."/>
            <person name="Li M."/>
            <person name="Ming W."/>
            <person name="Munidasa M."/>
            <person name="Muniz J."/>
            <person name="Nguyen L."/>
            <person name="Ongeri F."/>
            <person name="Osuji N."/>
            <person name="Pu L.-L."/>
            <person name="Puazo M."/>
            <person name="Qu C."/>
            <person name="Quiroz J."/>
            <person name="Raj R."/>
            <person name="Weissenberger G."/>
            <person name="Xin Y."/>
            <person name="Zou X."/>
            <person name="Han Y."/>
            <person name="Richards S."/>
            <person name="Worley K."/>
            <person name="Muzny D."/>
            <person name="Gibbs R."/>
        </authorList>
    </citation>
    <scope>NUCLEOTIDE SEQUENCE</scope>
    <source>
        <strain evidence="8">Sampled in the wild</strain>
    </source>
</reference>
<dbReference type="Proteomes" id="UP000792457">
    <property type="component" value="Unassembled WGS sequence"/>
</dbReference>
<evidence type="ECO:0000256" key="6">
    <source>
        <dbReference type="PROSITE-ProRule" id="PRU00333"/>
    </source>
</evidence>
<feature type="binding site" evidence="6">
    <location>
        <position position="259"/>
    </location>
    <ligand>
        <name>Zn(2+)</name>
        <dbReference type="ChEBI" id="CHEBI:29105"/>
    </ligand>
</feature>
<keyword evidence="3 6" id="KW-0479">Metal-binding</keyword>
<name>A0A8K0NU87_LADFU</name>
<evidence type="ECO:0000256" key="1">
    <source>
        <dbReference type="ARBA" id="ARBA00022603"/>
    </source>
</evidence>
<evidence type="ECO:0000256" key="3">
    <source>
        <dbReference type="ARBA" id="ARBA00022723"/>
    </source>
</evidence>
<proteinExistence type="predicted"/>
<comment type="cofactor">
    <cofactor evidence="6">
        <name>Zn(2+)</name>
        <dbReference type="ChEBI" id="CHEBI:29105"/>
    </cofactor>
</comment>
<keyword evidence="1 6" id="KW-0489">Methyltransferase</keyword>
<feature type="binding site" evidence="6">
    <location>
        <position position="326"/>
    </location>
    <ligand>
        <name>Zn(2+)</name>
        <dbReference type="ChEBI" id="CHEBI:29105"/>
    </ligand>
</feature>
<dbReference type="PANTHER" id="PTHR46015">
    <property type="entry name" value="ZGC:172121"/>
    <property type="match status" value="1"/>
</dbReference>
<dbReference type="FunFam" id="3.20.20.330:FF:000002">
    <property type="entry name" value="Homocysteine S-methyltransferase"/>
    <property type="match status" value="1"/>
</dbReference>